<keyword evidence="1" id="KW-0812">Transmembrane</keyword>
<evidence type="ECO:0000256" key="1">
    <source>
        <dbReference type="SAM" id="Phobius"/>
    </source>
</evidence>
<feature type="transmembrane region" description="Helical" evidence="1">
    <location>
        <begin position="65"/>
        <end position="83"/>
    </location>
</feature>
<dbReference type="Proteomes" id="UP000639643">
    <property type="component" value="Unassembled WGS sequence"/>
</dbReference>
<dbReference type="AlphaFoldDB" id="A0A8H6KJY9"/>
<proteinExistence type="predicted"/>
<evidence type="ECO:0000313" key="3">
    <source>
        <dbReference type="Proteomes" id="UP000639643"/>
    </source>
</evidence>
<sequence>MLIKPSTLVESLRATAAKESGSGLSTAIAAFVAFPSATSPAILASRQKMKLPGSTGGLRKQPSNLGHIYAICLLVTMMLRHVTFVRPGTAPGRVLLLFLQWRSTHDFASTCPSKPNQLRCT</sequence>
<protein>
    <submittedName>
        <fullName evidence="2">Uncharacterized protein</fullName>
    </submittedName>
</protein>
<evidence type="ECO:0000313" key="2">
    <source>
        <dbReference type="EMBL" id="KAF6832343.1"/>
    </source>
</evidence>
<name>A0A8H6KJY9_9PEZI</name>
<keyword evidence="3" id="KW-1185">Reference proteome</keyword>
<dbReference type="EMBL" id="WIGM01000239">
    <property type="protein sequence ID" value="KAF6832343.1"/>
    <property type="molecule type" value="Genomic_DNA"/>
</dbReference>
<accession>A0A8H6KJY9</accession>
<feature type="transmembrane region" description="Helical" evidence="1">
    <location>
        <begin position="20"/>
        <end position="44"/>
    </location>
</feature>
<keyword evidence="1" id="KW-1133">Transmembrane helix</keyword>
<organism evidence="2 3">
    <name type="scientific">Colletotrichum musicola</name>
    <dbReference type="NCBI Taxonomy" id="2175873"/>
    <lineage>
        <taxon>Eukaryota</taxon>
        <taxon>Fungi</taxon>
        <taxon>Dikarya</taxon>
        <taxon>Ascomycota</taxon>
        <taxon>Pezizomycotina</taxon>
        <taxon>Sordariomycetes</taxon>
        <taxon>Hypocreomycetidae</taxon>
        <taxon>Glomerellales</taxon>
        <taxon>Glomerellaceae</taxon>
        <taxon>Colletotrichum</taxon>
        <taxon>Colletotrichum orchidearum species complex</taxon>
    </lineage>
</organism>
<reference evidence="2" key="1">
    <citation type="journal article" date="2020" name="Phytopathology">
        <title>Genome Sequence Resources of Colletotrichum truncatum, C. plurivorum, C. musicola, and C. sojae: Four Species Pathogenic to Soybean (Glycine max).</title>
        <authorList>
            <person name="Rogerio F."/>
            <person name="Boufleur T.R."/>
            <person name="Ciampi-Guillardi M."/>
            <person name="Sukno S.A."/>
            <person name="Thon M.R."/>
            <person name="Massola Junior N.S."/>
            <person name="Baroncelli R."/>
        </authorList>
    </citation>
    <scope>NUCLEOTIDE SEQUENCE</scope>
    <source>
        <strain evidence="2">LFN0074</strain>
    </source>
</reference>
<gene>
    <name evidence="2" type="ORF">CMUS01_06957</name>
</gene>
<keyword evidence="1" id="KW-0472">Membrane</keyword>
<comment type="caution">
    <text evidence="2">The sequence shown here is derived from an EMBL/GenBank/DDBJ whole genome shotgun (WGS) entry which is preliminary data.</text>
</comment>